<reference evidence="1" key="1">
    <citation type="submission" date="2021-04" db="EMBL/GenBank/DDBJ databases">
        <title>Draft Genome Sequence of Pandoravirus japonicus, Isolated from the Sabaishi River of Niigata, Japan.</title>
        <authorList>
            <person name="Hosokawa N."/>
            <person name="Takahashi H."/>
            <person name="Aoki K."/>
            <person name="Takemura M."/>
        </authorList>
    </citation>
    <scope>NUCLEOTIDE SEQUENCE</scope>
</reference>
<organism evidence="1 2">
    <name type="scientific">Pandoravirus japonicus</name>
    <dbReference type="NCBI Taxonomy" id="2823154"/>
    <lineage>
        <taxon>Viruses</taxon>
        <taxon>Pandoravirus</taxon>
    </lineage>
</organism>
<evidence type="ECO:0000313" key="1">
    <source>
        <dbReference type="EMBL" id="BCU03901.1"/>
    </source>
</evidence>
<proteinExistence type="predicted"/>
<dbReference type="Proteomes" id="UP001253637">
    <property type="component" value="Segment"/>
</dbReference>
<accession>A0A811BTU6</accession>
<protein>
    <submittedName>
        <fullName evidence="1">Uncharacterized protein</fullName>
    </submittedName>
</protein>
<dbReference type="EMBL" id="LC625835">
    <property type="protein sequence ID" value="BCU03901.1"/>
    <property type="molecule type" value="Genomic_DNA"/>
</dbReference>
<name>A0A811BTU6_9VIRU</name>
<sequence length="477" mass="51391">MQGTKRPREPTRSDVATAVGLCTQWPALSVGQWHRLNEIATRLGAAGSPEGPCGGLARVLGDEWTDALARADLFAAEETRRVRGVPMAAQGVDVGRSVSTPPSVPTGWTDLPLEMQALVVHMLADRDPRAVLDFYASGPGVAQALANETHVVFGVDDEGALVERRVPLLDYARAATAFGVDNALDLFLASATCWLKALANWYTVAERHESAFAPPGREATRDPQAVDYADTVDVGLPDDVPEGAPTAASVGITLHDLRAILVGPVPGSPAEVARQWYDYVRQPSVPRDAPAPPQSTTIVGARFWLLGVGPSRVARTVLDRALDYGIVLPASGDVDNDRLIGAMRLIGSVPRGNAYEWLRHLIAVGDDDLADWIAGRPTALDDEDMDVEDRLHEYLDGDEDAFDALINDLAMSVRPYMGAGACQAYRWLPDIVPPFVRLFSASHAAVTRRGGRMWLFWQPRSTAIEQALALAAARDAS</sequence>
<evidence type="ECO:0000313" key="2">
    <source>
        <dbReference type="Proteomes" id="UP001253637"/>
    </source>
</evidence>